<evidence type="ECO:0000256" key="9">
    <source>
        <dbReference type="ARBA" id="ARBA00041902"/>
    </source>
</evidence>
<dbReference type="Gene3D" id="1.10.510.10">
    <property type="entry name" value="Transferase(Phosphotransferase) domain 1"/>
    <property type="match status" value="1"/>
</dbReference>
<evidence type="ECO:0000256" key="7">
    <source>
        <dbReference type="ARBA" id="ARBA00038543"/>
    </source>
</evidence>
<comment type="caution">
    <text evidence="12">The sequence shown here is derived from an EMBL/GenBank/DDBJ whole genome shotgun (WGS) entry which is preliminary data.</text>
</comment>
<keyword evidence="3" id="KW-0808">Transferase</keyword>
<keyword evidence="2" id="KW-0597">Phosphoprotein</keyword>
<dbReference type="SUPFAM" id="SSF56112">
    <property type="entry name" value="Protein kinase-like (PK-like)"/>
    <property type="match status" value="1"/>
</dbReference>
<evidence type="ECO:0000259" key="11">
    <source>
        <dbReference type="PROSITE" id="PS50011"/>
    </source>
</evidence>
<accession>A0ABN9WWH1</accession>
<dbReference type="PANTHER" id="PTHR24056:SF548">
    <property type="entry name" value="CYCLIN-DEPENDENT KINASE A-1"/>
    <property type="match status" value="1"/>
</dbReference>
<dbReference type="EMBL" id="CAUYUJ010019230">
    <property type="protein sequence ID" value="CAK0889542.1"/>
    <property type="molecule type" value="Genomic_DNA"/>
</dbReference>
<name>A0ABN9WWH1_9DINO</name>
<reference evidence="12" key="1">
    <citation type="submission" date="2023-10" db="EMBL/GenBank/DDBJ databases">
        <authorList>
            <person name="Chen Y."/>
            <person name="Shah S."/>
            <person name="Dougan E. K."/>
            <person name="Thang M."/>
            <person name="Chan C."/>
        </authorList>
    </citation>
    <scope>NUCLEOTIDE SEQUENCE [LARGE SCALE GENOMIC DNA]</scope>
</reference>
<dbReference type="InterPro" id="IPR011009">
    <property type="entry name" value="Kinase-like_dom_sf"/>
</dbReference>
<sequence length="249" mass="26918">MQSTCHARAALTWRPAVFHAATLSSRATSTASLGGYTLALLAAQRSNRSQSSTSTRTDAAAPALSTMAASRAGRRVHRDLKPQNLLVHPVHGLKICDFGLARAVSTPSRAYTPEVITLWYRCLELLLGRHTYGAEVDIWSAGCIVAEMAAGHAIFPGDCEIGTCFKIMQLLGSPTEATWPGFEQMLPHWSKSFPTWPASDMRVIRDARPEFGEAGIDLLRSLLSLNPASRPTARRARAHALFSQPGPAA</sequence>
<keyword evidence="4" id="KW-0547">Nucleotide-binding</keyword>
<keyword evidence="1" id="KW-0723">Serine/threonine-protein kinase</keyword>
<dbReference type="InterPro" id="IPR050108">
    <property type="entry name" value="CDK"/>
</dbReference>
<evidence type="ECO:0000256" key="4">
    <source>
        <dbReference type="ARBA" id="ARBA00022741"/>
    </source>
</evidence>
<feature type="domain" description="Protein kinase" evidence="11">
    <location>
        <begin position="1"/>
        <end position="242"/>
    </location>
</feature>
<evidence type="ECO:0000256" key="10">
    <source>
        <dbReference type="ARBA" id="ARBA00042858"/>
    </source>
</evidence>
<keyword evidence="6" id="KW-0067">ATP-binding</keyword>
<keyword evidence="5" id="KW-0418">Kinase</keyword>
<dbReference type="PROSITE" id="PS50011">
    <property type="entry name" value="PROTEIN_KINASE_DOM"/>
    <property type="match status" value="1"/>
</dbReference>
<evidence type="ECO:0000256" key="8">
    <source>
        <dbReference type="ARBA" id="ARBA00039612"/>
    </source>
</evidence>
<comment type="subunit">
    <text evidence="7">May form a complex composed of at least the catalytic subunit CRK2 and a cyclin.</text>
</comment>
<dbReference type="Pfam" id="PF00069">
    <property type="entry name" value="Pkinase"/>
    <property type="match status" value="1"/>
</dbReference>
<evidence type="ECO:0000256" key="6">
    <source>
        <dbReference type="ARBA" id="ARBA00022840"/>
    </source>
</evidence>
<keyword evidence="13" id="KW-1185">Reference proteome</keyword>
<proteinExistence type="predicted"/>
<dbReference type="PANTHER" id="PTHR24056">
    <property type="entry name" value="CELL DIVISION PROTEIN KINASE"/>
    <property type="match status" value="1"/>
</dbReference>
<dbReference type="Proteomes" id="UP001189429">
    <property type="component" value="Unassembled WGS sequence"/>
</dbReference>
<evidence type="ECO:0000313" key="13">
    <source>
        <dbReference type="Proteomes" id="UP001189429"/>
    </source>
</evidence>
<dbReference type="SMART" id="SM00220">
    <property type="entry name" value="S_TKc"/>
    <property type="match status" value="1"/>
</dbReference>
<gene>
    <name evidence="12" type="ORF">PCOR1329_LOCUS70046</name>
</gene>
<protein>
    <recommendedName>
        <fullName evidence="8">Cyclin-dependent kinase 2 homolog</fullName>
    </recommendedName>
    <alternativeName>
        <fullName evidence="9">Cell division control protein 2 homolog</fullName>
    </alternativeName>
    <alternativeName>
        <fullName evidence="10">cdc2-related kinase 2</fullName>
    </alternativeName>
</protein>
<evidence type="ECO:0000256" key="3">
    <source>
        <dbReference type="ARBA" id="ARBA00022679"/>
    </source>
</evidence>
<organism evidence="12 13">
    <name type="scientific">Prorocentrum cordatum</name>
    <dbReference type="NCBI Taxonomy" id="2364126"/>
    <lineage>
        <taxon>Eukaryota</taxon>
        <taxon>Sar</taxon>
        <taxon>Alveolata</taxon>
        <taxon>Dinophyceae</taxon>
        <taxon>Prorocentrales</taxon>
        <taxon>Prorocentraceae</taxon>
        <taxon>Prorocentrum</taxon>
    </lineage>
</organism>
<evidence type="ECO:0000256" key="2">
    <source>
        <dbReference type="ARBA" id="ARBA00022553"/>
    </source>
</evidence>
<evidence type="ECO:0000256" key="5">
    <source>
        <dbReference type="ARBA" id="ARBA00022777"/>
    </source>
</evidence>
<evidence type="ECO:0000313" key="12">
    <source>
        <dbReference type="EMBL" id="CAK0889542.1"/>
    </source>
</evidence>
<evidence type="ECO:0000256" key="1">
    <source>
        <dbReference type="ARBA" id="ARBA00022527"/>
    </source>
</evidence>
<dbReference type="InterPro" id="IPR000719">
    <property type="entry name" value="Prot_kinase_dom"/>
</dbReference>